<evidence type="ECO:0000313" key="9">
    <source>
        <dbReference type="EMBL" id="KAF2403182.1"/>
    </source>
</evidence>
<dbReference type="InterPro" id="IPR001680">
    <property type="entry name" value="WD40_rpt"/>
</dbReference>
<dbReference type="EMBL" id="ML996690">
    <property type="protein sequence ID" value="KAF2403182.1"/>
    <property type="molecule type" value="Genomic_DNA"/>
</dbReference>
<dbReference type="PANTHER" id="PTHR45903">
    <property type="entry name" value="GLUTAMATE-RICH WD REPEAT-CONTAINING PROTEIN 1"/>
    <property type="match status" value="1"/>
</dbReference>
<feature type="region of interest" description="Disordered" evidence="7">
    <location>
        <begin position="1"/>
        <end position="71"/>
    </location>
</feature>
<name>A0A6G1I4I2_9PEZI</name>
<evidence type="ECO:0000259" key="8">
    <source>
        <dbReference type="Pfam" id="PF12265"/>
    </source>
</evidence>
<gene>
    <name evidence="9" type="ORF">EJ06DRAFT_322412</name>
</gene>
<dbReference type="PRINTS" id="PR00320">
    <property type="entry name" value="GPROTEINBRPT"/>
</dbReference>
<dbReference type="SUPFAM" id="SSF50978">
    <property type="entry name" value="WD40 repeat-like"/>
    <property type="match status" value="1"/>
</dbReference>
<dbReference type="InterPro" id="IPR022052">
    <property type="entry name" value="Histone-bd_RBBP4-like_N"/>
</dbReference>
<dbReference type="GO" id="GO:0005730">
    <property type="term" value="C:nucleolus"/>
    <property type="evidence" value="ECO:0007669"/>
    <property type="project" value="TreeGrafter"/>
</dbReference>
<dbReference type="PROSITE" id="PS50294">
    <property type="entry name" value="WD_REPEATS_REGION"/>
    <property type="match status" value="2"/>
</dbReference>
<feature type="repeat" description="WD" evidence="6">
    <location>
        <begin position="399"/>
        <end position="433"/>
    </location>
</feature>
<feature type="domain" description="Histone-binding protein RBBP4-like N-terminal" evidence="8">
    <location>
        <begin position="90"/>
        <end position="157"/>
    </location>
</feature>
<comment type="subcellular location">
    <subcellularLocation>
        <location evidence="1">Nucleus</location>
    </subcellularLocation>
</comment>
<keyword evidence="3" id="KW-0677">Repeat</keyword>
<evidence type="ECO:0000256" key="3">
    <source>
        <dbReference type="ARBA" id="ARBA00022737"/>
    </source>
</evidence>
<evidence type="ECO:0000256" key="6">
    <source>
        <dbReference type="PROSITE-ProRule" id="PRU00221"/>
    </source>
</evidence>
<feature type="compositionally biased region" description="Acidic residues" evidence="7">
    <location>
        <begin position="32"/>
        <end position="51"/>
    </location>
</feature>
<dbReference type="InterPro" id="IPR020472">
    <property type="entry name" value="WD40_PAC1"/>
</dbReference>
<feature type="compositionally biased region" description="Acidic residues" evidence="7">
    <location>
        <begin position="163"/>
        <end position="177"/>
    </location>
</feature>
<evidence type="ECO:0000256" key="1">
    <source>
        <dbReference type="ARBA" id="ARBA00004123"/>
    </source>
</evidence>
<keyword evidence="4" id="KW-0539">Nucleus</keyword>
<dbReference type="InterPro" id="IPR036322">
    <property type="entry name" value="WD40_repeat_dom_sf"/>
</dbReference>
<dbReference type="AlphaFoldDB" id="A0A6G1I4I2"/>
<dbReference type="SMART" id="SM00320">
    <property type="entry name" value="WD40"/>
    <property type="match status" value="4"/>
</dbReference>
<proteinExistence type="predicted"/>
<keyword evidence="10" id="KW-1185">Reference proteome</keyword>
<sequence>MSKRVRDPDAPEEAAGLKSGERPPSAPGNGPDDMDFEDEYEDEFESEDEVMEAGVDGRPDAEREAEEQDAMEVDQDTFIPGRNKLSPGETLAPDLSAYDMLHQISTTWPCLSIDVVRDNLGDNRRTYPATVYAVAGTQAERSREKENQLMVLKLSGLSKMEKEAEESDDEDDDDETTEPVMETKSIPLTSCTNRIRAHQAQQEGEGFPTTLAASMMESGQVLIFDVTPHLQSFDSPGSVLSPTQSKPACTIRAHKSVEGFALDWSPLIPEGKLLTGDISGKIFTTTRTAGGGFVTDTTPYTGHEGTVEELQWSPSERTVFASASNDKTIKIWDARSKTRRSVLSVQASGTDVNVLSWSHQTAHLLASGADDGVWAVWDLRAWKPLAGGASSRPLPVASFSFHKEQITCVEWHPTDDSIVLVAAGDNTLTLWDLAVELDDEESRFTAGVQDVPPQLLFVHYMDQVKEGHWHPQIPGAVVATGGAGFGVFKTISV</sequence>
<reference evidence="9" key="1">
    <citation type="journal article" date="2020" name="Stud. Mycol.">
        <title>101 Dothideomycetes genomes: a test case for predicting lifestyles and emergence of pathogens.</title>
        <authorList>
            <person name="Haridas S."/>
            <person name="Albert R."/>
            <person name="Binder M."/>
            <person name="Bloem J."/>
            <person name="Labutti K."/>
            <person name="Salamov A."/>
            <person name="Andreopoulos B."/>
            <person name="Baker S."/>
            <person name="Barry K."/>
            <person name="Bills G."/>
            <person name="Bluhm B."/>
            <person name="Cannon C."/>
            <person name="Castanera R."/>
            <person name="Culley D."/>
            <person name="Daum C."/>
            <person name="Ezra D."/>
            <person name="Gonzalez J."/>
            <person name="Henrissat B."/>
            <person name="Kuo A."/>
            <person name="Liang C."/>
            <person name="Lipzen A."/>
            <person name="Lutzoni F."/>
            <person name="Magnuson J."/>
            <person name="Mondo S."/>
            <person name="Nolan M."/>
            <person name="Ohm R."/>
            <person name="Pangilinan J."/>
            <person name="Park H.-J."/>
            <person name="Ramirez L."/>
            <person name="Alfaro M."/>
            <person name="Sun H."/>
            <person name="Tritt A."/>
            <person name="Yoshinaga Y."/>
            <person name="Zwiers L.-H."/>
            <person name="Turgeon B."/>
            <person name="Goodwin S."/>
            <person name="Spatafora J."/>
            <person name="Crous P."/>
            <person name="Grigoriev I."/>
        </authorList>
    </citation>
    <scope>NUCLEOTIDE SEQUENCE</scope>
    <source>
        <strain evidence="9">CBS 262.69</strain>
    </source>
</reference>
<dbReference type="InterPro" id="IPR015943">
    <property type="entry name" value="WD40/YVTN_repeat-like_dom_sf"/>
</dbReference>
<dbReference type="Pfam" id="PF12265">
    <property type="entry name" value="CAF1C_H4-bd"/>
    <property type="match status" value="1"/>
</dbReference>
<dbReference type="Proteomes" id="UP000799640">
    <property type="component" value="Unassembled WGS sequence"/>
</dbReference>
<evidence type="ECO:0000256" key="2">
    <source>
        <dbReference type="ARBA" id="ARBA00022574"/>
    </source>
</evidence>
<feature type="region of interest" description="Disordered" evidence="7">
    <location>
        <begin position="156"/>
        <end position="184"/>
    </location>
</feature>
<dbReference type="InterPro" id="IPR019775">
    <property type="entry name" value="WD40_repeat_CS"/>
</dbReference>
<dbReference type="Gene3D" id="2.130.10.10">
    <property type="entry name" value="YVTN repeat-like/Quinoprotein amine dehydrogenase"/>
    <property type="match status" value="1"/>
</dbReference>
<evidence type="ECO:0000256" key="5">
    <source>
        <dbReference type="ARBA" id="ARBA00040876"/>
    </source>
</evidence>
<evidence type="ECO:0000256" key="7">
    <source>
        <dbReference type="SAM" id="MobiDB-lite"/>
    </source>
</evidence>
<dbReference type="OrthoDB" id="2161379at2759"/>
<feature type="repeat" description="WD" evidence="6">
    <location>
        <begin position="300"/>
        <end position="342"/>
    </location>
</feature>
<accession>A0A6G1I4I2</accession>
<evidence type="ECO:0000313" key="10">
    <source>
        <dbReference type="Proteomes" id="UP000799640"/>
    </source>
</evidence>
<dbReference type="PANTHER" id="PTHR45903:SF1">
    <property type="entry name" value="GLUTAMATE-RICH WD REPEAT-CONTAINING PROTEIN 1"/>
    <property type="match status" value="1"/>
</dbReference>
<protein>
    <recommendedName>
        <fullName evidence="5">Glutamate-rich WD repeat-containing protein 1</fullName>
    </recommendedName>
</protein>
<dbReference type="PROSITE" id="PS50082">
    <property type="entry name" value="WD_REPEATS_2"/>
    <property type="match status" value="2"/>
</dbReference>
<dbReference type="GO" id="GO:0042254">
    <property type="term" value="P:ribosome biogenesis"/>
    <property type="evidence" value="ECO:0007669"/>
    <property type="project" value="TreeGrafter"/>
</dbReference>
<dbReference type="InterPro" id="IPR051972">
    <property type="entry name" value="Glutamate-rich_WD_repeat"/>
</dbReference>
<dbReference type="PROSITE" id="PS00678">
    <property type="entry name" value="WD_REPEATS_1"/>
    <property type="match status" value="1"/>
</dbReference>
<keyword evidence="2 6" id="KW-0853">WD repeat</keyword>
<dbReference type="Pfam" id="PF00400">
    <property type="entry name" value="WD40"/>
    <property type="match status" value="2"/>
</dbReference>
<organism evidence="9 10">
    <name type="scientific">Trichodelitschia bisporula</name>
    <dbReference type="NCBI Taxonomy" id="703511"/>
    <lineage>
        <taxon>Eukaryota</taxon>
        <taxon>Fungi</taxon>
        <taxon>Dikarya</taxon>
        <taxon>Ascomycota</taxon>
        <taxon>Pezizomycotina</taxon>
        <taxon>Dothideomycetes</taxon>
        <taxon>Dothideomycetes incertae sedis</taxon>
        <taxon>Phaeotrichales</taxon>
        <taxon>Phaeotrichaceae</taxon>
        <taxon>Trichodelitschia</taxon>
    </lineage>
</organism>
<evidence type="ECO:0000256" key="4">
    <source>
        <dbReference type="ARBA" id="ARBA00023242"/>
    </source>
</evidence>